<sequence length="75" mass="8284">MARGEGRRSVTRAQLDVVADAAKDAARYMSAMPSLRWYARLSATRCCWHRYAGIETAPAAVHIRYAAAAEVRTLS</sequence>
<dbReference type="AlphaFoldDB" id="A0A8X6PNH5"/>
<dbReference type="EMBL" id="BMAW01022874">
    <property type="protein sequence ID" value="GFT80059.1"/>
    <property type="molecule type" value="Genomic_DNA"/>
</dbReference>
<evidence type="ECO:0000313" key="2">
    <source>
        <dbReference type="Proteomes" id="UP000887013"/>
    </source>
</evidence>
<protein>
    <submittedName>
        <fullName evidence="1">Uncharacterized protein</fullName>
    </submittedName>
</protein>
<organism evidence="1 2">
    <name type="scientific">Nephila pilipes</name>
    <name type="common">Giant wood spider</name>
    <name type="synonym">Nephila maculata</name>
    <dbReference type="NCBI Taxonomy" id="299642"/>
    <lineage>
        <taxon>Eukaryota</taxon>
        <taxon>Metazoa</taxon>
        <taxon>Ecdysozoa</taxon>
        <taxon>Arthropoda</taxon>
        <taxon>Chelicerata</taxon>
        <taxon>Arachnida</taxon>
        <taxon>Araneae</taxon>
        <taxon>Araneomorphae</taxon>
        <taxon>Entelegynae</taxon>
        <taxon>Araneoidea</taxon>
        <taxon>Nephilidae</taxon>
        <taxon>Nephila</taxon>
    </lineage>
</organism>
<name>A0A8X6PNH5_NEPPI</name>
<gene>
    <name evidence="1" type="ORF">NPIL_188451</name>
</gene>
<proteinExistence type="predicted"/>
<keyword evidence="2" id="KW-1185">Reference proteome</keyword>
<reference evidence="1" key="1">
    <citation type="submission" date="2020-08" db="EMBL/GenBank/DDBJ databases">
        <title>Multicomponent nature underlies the extraordinary mechanical properties of spider dragline silk.</title>
        <authorList>
            <person name="Kono N."/>
            <person name="Nakamura H."/>
            <person name="Mori M."/>
            <person name="Yoshida Y."/>
            <person name="Ohtoshi R."/>
            <person name="Malay A.D."/>
            <person name="Moran D.A.P."/>
            <person name="Tomita M."/>
            <person name="Numata K."/>
            <person name="Arakawa K."/>
        </authorList>
    </citation>
    <scope>NUCLEOTIDE SEQUENCE</scope>
</reference>
<accession>A0A8X6PNH5</accession>
<dbReference type="Proteomes" id="UP000887013">
    <property type="component" value="Unassembled WGS sequence"/>
</dbReference>
<comment type="caution">
    <text evidence="1">The sequence shown here is derived from an EMBL/GenBank/DDBJ whole genome shotgun (WGS) entry which is preliminary data.</text>
</comment>
<evidence type="ECO:0000313" key="1">
    <source>
        <dbReference type="EMBL" id="GFT80059.1"/>
    </source>
</evidence>